<dbReference type="InterPro" id="IPR013083">
    <property type="entry name" value="Znf_RING/FYVE/PHD"/>
</dbReference>
<evidence type="ECO:0000256" key="5">
    <source>
        <dbReference type="SAM" id="MobiDB-lite"/>
    </source>
</evidence>
<dbReference type="Gene3D" id="3.30.40.10">
    <property type="entry name" value="Zinc/RING finger domain, C3HC4 (zinc finger)"/>
    <property type="match status" value="1"/>
</dbReference>
<feature type="compositionally biased region" description="Polar residues" evidence="5">
    <location>
        <begin position="157"/>
        <end position="174"/>
    </location>
</feature>
<proteinExistence type="predicted"/>
<feature type="compositionally biased region" description="Polar residues" evidence="5">
    <location>
        <begin position="223"/>
        <end position="233"/>
    </location>
</feature>
<sequence length="681" mass="72849">MASGQDDYAALPSPTSRRPLSYTPYQSHRRTNSQRSTASTTPPPSAPRPPSPSSSSRPLARSTISTNASPSSFARPSAAVIEPSPLRNELPEAPPLRRLHTKTEQHPQPRPPAPIQHAQPIVEAATSRPPSPTPLKATSEGQSSDLPRRIASPPPNGTYSSLRPATKAISTSQALRMREQPRRGGSDNNSAVASSAASTSSNAASPRTQSPAPPSPAPASSSQLRTPAYTQFQPPRHTFQPRGVSRSQLMDFVEAKAKARDAQSRKSKTKKQGVAELTSQDGRDDQDANRTEERIRRRVEKLLAIHYPDFARGAASVPAAPSEEPLSLPSSSSSSSLFSSPFFTTLAPHSRFLSTLRQSSALRAAEQALVPWQPDEQVHACPICSGSFGGTGARGRVVGVGRRKHHCRACGRVVCASPELAGATAGGHAPGDEKDEGDRRHATVFGGKCSGIVVLDEAAAASAATVSADAGGANLTIKELEAPGNEESFEAFLLKQQQRSKQQGEGAATTEGFRLCRDCRQVVLRGQYMDEEAAPPLYVRLYDELTVLQREIETTLPAFQELVMGMQKSNGDVASTIVDEAPSAAQAGNHAKVQLQLQRDAARARKTLLANFAKYDALAKKIRDLPYGSDVGLKRLKENVWLRAGAFLQANVRRLKHSAVGTILTLPRSHADVSTPIAPQA</sequence>
<keyword evidence="1" id="KW-0479">Metal-binding</keyword>
<feature type="compositionally biased region" description="Polar residues" evidence="5">
    <location>
        <begin position="13"/>
        <end position="26"/>
    </location>
</feature>
<evidence type="ECO:0000256" key="3">
    <source>
        <dbReference type="ARBA" id="ARBA00022833"/>
    </source>
</evidence>
<feature type="compositionally biased region" description="Basic and acidic residues" evidence="5">
    <location>
        <begin position="253"/>
        <end position="264"/>
    </location>
</feature>
<dbReference type="Pfam" id="PF01363">
    <property type="entry name" value="FYVE"/>
    <property type="match status" value="1"/>
</dbReference>
<name>A0A316UGW1_9BASI</name>
<feature type="compositionally biased region" description="Pro residues" evidence="5">
    <location>
        <begin position="41"/>
        <end position="52"/>
    </location>
</feature>
<dbReference type="PROSITE" id="PS50178">
    <property type="entry name" value="ZF_FYVE"/>
    <property type="match status" value="1"/>
</dbReference>
<evidence type="ECO:0000256" key="2">
    <source>
        <dbReference type="ARBA" id="ARBA00022771"/>
    </source>
</evidence>
<evidence type="ECO:0000259" key="6">
    <source>
        <dbReference type="PROSITE" id="PS50178"/>
    </source>
</evidence>
<evidence type="ECO:0000313" key="7">
    <source>
        <dbReference type="EMBL" id="PWN24486.1"/>
    </source>
</evidence>
<organism evidence="7 8">
    <name type="scientific">Jaminaea rosea</name>
    <dbReference type="NCBI Taxonomy" id="1569628"/>
    <lineage>
        <taxon>Eukaryota</taxon>
        <taxon>Fungi</taxon>
        <taxon>Dikarya</taxon>
        <taxon>Basidiomycota</taxon>
        <taxon>Ustilaginomycotina</taxon>
        <taxon>Exobasidiomycetes</taxon>
        <taxon>Microstromatales</taxon>
        <taxon>Microstromatales incertae sedis</taxon>
        <taxon>Jaminaea</taxon>
    </lineage>
</organism>
<dbReference type="InterPro" id="IPR011011">
    <property type="entry name" value="Znf_FYVE_PHD"/>
</dbReference>
<feature type="domain" description="FYVE-type" evidence="6">
    <location>
        <begin position="375"/>
        <end position="415"/>
    </location>
</feature>
<dbReference type="EMBL" id="KZ819681">
    <property type="protein sequence ID" value="PWN24486.1"/>
    <property type="molecule type" value="Genomic_DNA"/>
</dbReference>
<evidence type="ECO:0000313" key="8">
    <source>
        <dbReference type="Proteomes" id="UP000245884"/>
    </source>
</evidence>
<dbReference type="AlphaFoldDB" id="A0A316UGW1"/>
<dbReference type="GeneID" id="37029061"/>
<feature type="compositionally biased region" description="Basic and acidic residues" evidence="5">
    <location>
        <begin position="281"/>
        <end position="293"/>
    </location>
</feature>
<evidence type="ECO:0000256" key="4">
    <source>
        <dbReference type="PROSITE-ProRule" id="PRU00091"/>
    </source>
</evidence>
<keyword evidence="8" id="KW-1185">Reference proteome</keyword>
<dbReference type="SUPFAM" id="SSF57903">
    <property type="entry name" value="FYVE/PHD zinc finger"/>
    <property type="match status" value="1"/>
</dbReference>
<evidence type="ECO:0000256" key="1">
    <source>
        <dbReference type="ARBA" id="ARBA00022723"/>
    </source>
</evidence>
<dbReference type="Proteomes" id="UP000245884">
    <property type="component" value="Unassembled WGS sequence"/>
</dbReference>
<gene>
    <name evidence="7" type="ORF">BDZ90DRAFT_235030</name>
</gene>
<reference evidence="7 8" key="1">
    <citation type="journal article" date="2018" name="Mol. Biol. Evol.">
        <title>Broad Genomic Sampling Reveals a Smut Pathogenic Ancestry of the Fungal Clade Ustilaginomycotina.</title>
        <authorList>
            <person name="Kijpornyongpan T."/>
            <person name="Mondo S.J."/>
            <person name="Barry K."/>
            <person name="Sandor L."/>
            <person name="Lee J."/>
            <person name="Lipzen A."/>
            <person name="Pangilinan J."/>
            <person name="LaButti K."/>
            <person name="Hainaut M."/>
            <person name="Henrissat B."/>
            <person name="Grigoriev I.V."/>
            <person name="Spatafora J.W."/>
            <person name="Aime M.C."/>
        </authorList>
    </citation>
    <scope>NUCLEOTIDE SEQUENCE [LARGE SCALE GENOMIC DNA]</scope>
    <source>
        <strain evidence="7 8">MCA 5214</strain>
    </source>
</reference>
<protein>
    <recommendedName>
        <fullName evidence="6">FYVE-type domain-containing protein</fullName>
    </recommendedName>
</protein>
<keyword evidence="2 4" id="KW-0863">Zinc-finger</keyword>
<feature type="compositionally biased region" description="Low complexity" evidence="5">
    <location>
        <begin position="186"/>
        <end position="210"/>
    </location>
</feature>
<feature type="compositionally biased region" description="Low complexity" evidence="5">
    <location>
        <begin position="53"/>
        <end position="79"/>
    </location>
</feature>
<dbReference type="GO" id="GO:0008270">
    <property type="term" value="F:zinc ion binding"/>
    <property type="evidence" value="ECO:0007669"/>
    <property type="project" value="UniProtKB-KW"/>
</dbReference>
<dbReference type="STRING" id="1569628.A0A316UGW1"/>
<keyword evidence="3" id="KW-0862">Zinc</keyword>
<dbReference type="InterPro" id="IPR017455">
    <property type="entry name" value="Znf_FYVE-rel"/>
</dbReference>
<feature type="region of interest" description="Disordered" evidence="5">
    <location>
        <begin position="1"/>
        <end position="293"/>
    </location>
</feature>
<accession>A0A316UGW1</accession>
<dbReference type="RefSeq" id="XP_025359098.1">
    <property type="nucleotide sequence ID" value="XM_025507238.1"/>
</dbReference>
<feature type="compositionally biased region" description="Basic and acidic residues" evidence="5">
    <location>
        <begin position="176"/>
        <end position="185"/>
    </location>
</feature>
<dbReference type="SMART" id="SM00064">
    <property type="entry name" value="FYVE"/>
    <property type="match status" value="1"/>
</dbReference>
<dbReference type="InterPro" id="IPR000306">
    <property type="entry name" value="Znf_FYVE"/>
</dbReference>
<dbReference type="OrthoDB" id="166134at2759"/>